<proteinExistence type="predicted"/>
<accession>A0A9N9IU28</accession>
<sequence>MLKYKLSNLGRDGHYAIKGEPFSNQEIALLISVFFEPFGPYGEAAFVENICHNAAIEDSVVPYDSDVLKAAKEGGKVWVDFLSRKLQKLKKLQMEVEIVRWESIRNTNKFSDHLQTVKELVEKDSDYKDDLEQSRKIVYERRLTKAPPEEKAYKSTEVYRKRFNLHSDNFLIEESAGFIELLLKYPSIKGIMYVAKPFPIFKRIIEHINTEHKLDVCWLELKHRGNPQSKPTVYESDELSTENITPLITLPKLAFFSPKSRHIYMRYYYKV</sequence>
<gene>
    <name evidence="1" type="ORF">DERYTH_LOCUS16942</name>
</gene>
<dbReference type="EMBL" id="CAJVPY010015382">
    <property type="protein sequence ID" value="CAG8751470.1"/>
    <property type="molecule type" value="Genomic_DNA"/>
</dbReference>
<evidence type="ECO:0000313" key="2">
    <source>
        <dbReference type="Proteomes" id="UP000789405"/>
    </source>
</evidence>
<keyword evidence="2" id="KW-1185">Reference proteome</keyword>
<comment type="caution">
    <text evidence="1">The sequence shown here is derived from an EMBL/GenBank/DDBJ whole genome shotgun (WGS) entry which is preliminary data.</text>
</comment>
<reference evidence="1" key="1">
    <citation type="submission" date="2021-06" db="EMBL/GenBank/DDBJ databases">
        <authorList>
            <person name="Kallberg Y."/>
            <person name="Tangrot J."/>
            <person name="Rosling A."/>
        </authorList>
    </citation>
    <scope>NUCLEOTIDE SEQUENCE</scope>
    <source>
        <strain evidence="1">MA453B</strain>
    </source>
</reference>
<dbReference type="Proteomes" id="UP000789405">
    <property type="component" value="Unassembled WGS sequence"/>
</dbReference>
<protein>
    <submittedName>
        <fullName evidence="1">19090_t:CDS:1</fullName>
    </submittedName>
</protein>
<organism evidence="1 2">
    <name type="scientific">Dentiscutata erythropus</name>
    <dbReference type="NCBI Taxonomy" id="1348616"/>
    <lineage>
        <taxon>Eukaryota</taxon>
        <taxon>Fungi</taxon>
        <taxon>Fungi incertae sedis</taxon>
        <taxon>Mucoromycota</taxon>
        <taxon>Glomeromycotina</taxon>
        <taxon>Glomeromycetes</taxon>
        <taxon>Diversisporales</taxon>
        <taxon>Gigasporaceae</taxon>
        <taxon>Dentiscutata</taxon>
    </lineage>
</organism>
<name>A0A9N9IU28_9GLOM</name>
<dbReference type="Gene3D" id="3.40.50.11710">
    <property type="entry name" value="Cyclodipeptide synthase"/>
    <property type="match status" value="1"/>
</dbReference>
<evidence type="ECO:0000313" key="1">
    <source>
        <dbReference type="EMBL" id="CAG8751470.1"/>
    </source>
</evidence>
<feature type="non-terminal residue" evidence="1">
    <location>
        <position position="271"/>
    </location>
</feature>
<dbReference type="InterPro" id="IPR038622">
    <property type="entry name" value="CDPS_sf"/>
</dbReference>
<dbReference type="GO" id="GO:0016755">
    <property type="term" value="F:aminoacyltransferase activity"/>
    <property type="evidence" value="ECO:0007669"/>
    <property type="project" value="InterPro"/>
</dbReference>
<dbReference type="AlphaFoldDB" id="A0A9N9IU28"/>